<dbReference type="Proteomes" id="UP000655225">
    <property type="component" value="Unassembled WGS sequence"/>
</dbReference>
<accession>A0A834YPD0</accession>
<keyword evidence="1" id="KW-1133">Transmembrane helix</keyword>
<evidence type="ECO:0000313" key="3">
    <source>
        <dbReference type="Proteomes" id="UP000655225"/>
    </source>
</evidence>
<feature type="transmembrane region" description="Helical" evidence="1">
    <location>
        <begin position="41"/>
        <end position="61"/>
    </location>
</feature>
<evidence type="ECO:0000256" key="1">
    <source>
        <dbReference type="SAM" id="Phobius"/>
    </source>
</evidence>
<keyword evidence="1" id="KW-0812">Transmembrane</keyword>
<comment type="caution">
    <text evidence="2">The sequence shown here is derived from an EMBL/GenBank/DDBJ whole genome shotgun (WGS) entry which is preliminary data.</text>
</comment>
<gene>
    <name evidence="2" type="ORF">HHK36_026010</name>
</gene>
<reference evidence="2 3" key="1">
    <citation type="submission" date="2020-04" db="EMBL/GenBank/DDBJ databases">
        <title>Plant Genome Project.</title>
        <authorList>
            <person name="Zhang R.-G."/>
        </authorList>
    </citation>
    <scope>NUCLEOTIDE SEQUENCE [LARGE SCALE GENOMIC DNA]</scope>
    <source>
        <strain evidence="2">YNK0</strain>
        <tissue evidence="2">Leaf</tissue>
    </source>
</reference>
<keyword evidence="3" id="KW-1185">Reference proteome</keyword>
<keyword evidence="1" id="KW-0472">Membrane</keyword>
<proteinExistence type="predicted"/>
<organism evidence="2 3">
    <name type="scientific">Tetracentron sinense</name>
    <name type="common">Spur-leaf</name>
    <dbReference type="NCBI Taxonomy" id="13715"/>
    <lineage>
        <taxon>Eukaryota</taxon>
        <taxon>Viridiplantae</taxon>
        <taxon>Streptophyta</taxon>
        <taxon>Embryophyta</taxon>
        <taxon>Tracheophyta</taxon>
        <taxon>Spermatophyta</taxon>
        <taxon>Magnoliopsida</taxon>
        <taxon>Trochodendrales</taxon>
        <taxon>Trochodendraceae</taxon>
        <taxon>Tetracentron</taxon>
    </lineage>
</organism>
<evidence type="ECO:0000313" key="2">
    <source>
        <dbReference type="EMBL" id="KAF8389316.1"/>
    </source>
</evidence>
<name>A0A834YPD0_TETSI</name>
<protein>
    <submittedName>
        <fullName evidence="2">Uncharacterized protein</fullName>
    </submittedName>
</protein>
<dbReference type="EMBL" id="JABCRI010000019">
    <property type="protein sequence ID" value="KAF8389316.1"/>
    <property type="molecule type" value="Genomic_DNA"/>
</dbReference>
<dbReference type="AlphaFoldDB" id="A0A834YPD0"/>
<sequence>MAALSSVLLTNPSPNLALQLSSNGDCKEAEMRARMPLEPRAILSVSWPILMYASIQGFYMYNANIFGLNVIKDFVGM</sequence>